<dbReference type="RefSeq" id="WP_307204054.1">
    <property type="nucleotide sequence ID" value="NZ_JAUSSU010000004.1"/>
</dbReference>
<evidence type="ECO:0000259" key="8">
    <source>
        <dbReference type="PROSITE" id="PS50122"/>
    </source>
</evidence>
<feature type="modified residue" description="4-aspartylphosphate" evidence="3 5">
    <location>
        <position position="56"/>
    </location>
</feature>
<dbReference type="SUPFAM" id="SSF52172">
    <property type="entry name" value="CheY-like"/>
    <property type="match status" value="1"/>
</dbReference>
<comment type="catalytic activity">
    <reaction evidence="3">
        <text>L-glutaminyl-[protein] + H2O = L-glutamyl-[protein] + NH4(+)</text>
        <dbReference type="Rhea" id="RHEA:16441"/>
        <dbReference type="Rhea" id="RHEA-COMP:10207"/>
        <dbReference type="Rhea" id="RHEA-COMP:10208"/>
        <dbReference type="ChEBI" id="CHEBI:15377"/>
        <dbReference type="ChEBI" id="CHEBI:28938"/>
        <dbReference type="ChEBI" id="CHEBI:29973"/>
        <dbReference type="ChEBI" id="CHEBI:30011"/>
        <dbReference type="EC" id="3.5.1.44"/>
    </reaction>
</comment>
<feature type="region of interest" description="Disordered" evidence="6">
    <location>
        <begin position="161"/>
        <end position="235"/>
    </location>
</feature>
<evidence type="ECO:0000256" key="5">
    <source>
        <dbReference type="PROSITE-ProRule" id="PRU00169"/>
    </source>
</evidence>
<feature type="compositionally biased region" description="Basic and acidic residues" evidence="6">
    <location>
        <begin position="162"/>
        <end position="171"/>
    </location>
</feature>
<dbReference type="EC" id="3.1.1.61" evidence="3"/>
<dbReference type="PROSITE" id="PS50122">
    <property type="entry name" value="CHEB"/>
    <property type="match status" value="1"/>
</dbReference>
<gene>
    <name evidence="3" type="primary">cheB</name>
    <name evidence="9" type="ORF">J2T15_002530</name>
</gene>
<feature type="domain" description="Response regulatory" evidence="7">
    <location>
        <begin position="5"/>
        <end position="122"/>
    </location>
</feature>
<reference evidence="9 10" key="1">
    <citation type="submission" date="2023-07" db="EMBL/GenBank/DDBJ databases">
        <title>Sorghum-associated microbial communities from plants grown in Nebraska, USA.</title>
        <authorList>
            <person name="Schachtman D."/>
        </authorList>
    </citation>
    <scope>NUCLEOTIDE SEQUENCE [LARGE SCALE GENOMIC DNA]</scope>
    <source>
        <strain evidence="9 10">CC482</strain>
    </source>
</reference>
<dbReference type="PROSITE" id="PS50110">
    <property type="entry name" value="RESPONSE_REGULATORY"/>
    <property type="match status" value="1"/>
</dbReference>
<comment type="similarity">
    <text evidence="3">Belongs to the CheB family.</text>
</comment>
<dbReference type="InterPro" id="IPR008248">
    <property type="entry name" value="CheB-like"/>
</dbReference>
<keyword evidence="3 4" id="KW-0145">Chemotaxis</keyword>
<dbReference type="GO" id="GO:0008984">
    <property type="term" value="F:protein-glutamate methylesterase activity"/>
    <property type="evidence" value="ECO:0007669"/>
    <property type="project" value="UniProtKB-EC"/>
</dbReference>
<dbReference type="NCBIfam" id="NF001965">
    <property type="entry name" value="PRK00742.1"/>
    <property type="match status" value="1"/>
</dbReference>
<comment type="subcellular location">
    <subcellularLocation>
        <location evidence="3">Cytoplasm</location>
    </subcellularLocation>
</comment>
<comment type="domain">
    <text evidence="3">Contains a C-terminal catalytic domain, and an N-terminal region which modulates catalytic activity.</text>
</comment>
<dbReference type="InterPro" id="IPR035909">
    <property type="entry name" value="CheB_C"/>
</dbReference>
<organism evidence="9 10">
    <name type="scientific">Paenibacillus harenae</name>
    <dbReference type="NCBI Taxonomy" id="306543"/>
    <lineage>
        <taxon>Bacteria</taxon>
        <taxon>Bacillati</taxon>
        <taxon>Bacillota</taxon>
        <taxon>Bacilli</taxon>
        <taxon>Bacillales</taxon>
        <taxon>Paenibacillaceae</taxon>
        <taxon>Paenibacillus</taxon>
    </lineage>
</organism>
<comment type="PTM">
    <text evidence="3">Phosphorylated by CheA. Phosphorylation of the N-terminal regulatory domain activates the methylesterase activity.</text>
</comment>
<keyword evidence="1 3" id="KW-0378">Hydrolase</keyword>
<dbReference type="SMART" id="SM00448">
    <property type="entry name" value="REC"/>
    <property type="match status" value="1"/>
</dbReference>
<evidence type="ECO:0000313" key="10">
    <source>
        <dbReference type="Proteomes" id="UP001229346"/>
    </source>
</evidence>
<dbReference type="Pfam" id="PF01339">
    <property type="entry name" value="CheB_methylest"/>
    <property type="match status" value="1"/>
</dbReference>
<feature type="domain" description="CheB-type methylesterase" evidence="8">
    <location>
        <begin position="257"/>
        <end position="453"/>
    </location>
</feature>
<dbReference type="EC" id="3.5.1.44" evidence="3"/>
<proteinExistence type="inferred from homology"/>
<evidence type="ECO:0000259" key="7">
    <source>
        <dbReference type="PROSITE" id="PS50110"/>
    </source>
</evidence>
<dbReference type="Gene3D" id="3.40.50.180">
    <property type="entry name" value="Methylesterase CheB, C-terminal domain"/>
    <property type="match status" value="1"/>
</dbReference>
<protein>
    <recommendedName>
        <fullName evidence="3">Protein-glutamate methylesterase/protein-glutamine glutaminase</fullName>
        <ecNumber evidence="3">3.1.1.61</ecNumber>
        <ecNumber evidence="3">3.5.1.44</ecNumber>
    </recommendedName>
</protein>
<comment type="function">
    <text evidence="3">Involved in chemotaxis. Part of a chemotaxis signal transduction system that modulates chemotaxis in response to various stimuli. Catalyzes the demethylation of specific methylglutamate residues introduced into the chemoreceptors (methyl-accepting chemotaxis proteins or MCP) by CheR. Also mediates the irreversible deamidation of specific glutamine residues to glutamic acid.</text>
</comment>
<dbReference type="PANTHER" id="PTHR42872">
    <property type="entry name" value="PROTEIN-GLUTAMATE METHYLESTERASE/PROTEIN-GLUTAMINE GLUTAMINASE"/>
    <property type="match status" value="1"/>
</dbReference>
<dbReference type="InterPro" id="IPR000673">
    <property type="entry name" value="Sig_transdc_resp-reg_Me-estase"/>
</dbReference>
<name>A0ABT9U303_PAEHA</name>
<dbReference type="HAMAP" id="MF_00099">
    <property type="entry name" value="CheB_chemtxs"/>
    <property type="match status" value="1"/>
</dbReference>
<dbReference type="Gene3D" id="3.40.50.2300">
    <property type="match status" value="1"/>
</dbReference>
<keyword evidence="3 5" id="KW-0597">Phosphoprotein</keyword>
<dbReference type="CDD" id="cd16432">
    <property type="entry name" value="CheB_Rec"/>
    <property type="match status" value="1"/>
</dbReference>
<dbReference type="EMBL" id="JAUSSU010000004">
    <property type="protein sequence ID" value="MDQ0113095.1"/>
    <property type="molecule type" value="Genomic_DNA"/>
</dbReference>
<dbReference type="PANTHER" id="PTHR42872:SF3">
    <property type="entry name" value="PROTEIN-GLUTAMATE METHYLESTERASE_PROTEIN-GLUTAMINE GLUTAMINASE 1"/>
    <property type="match status" value="1"/>
</dbReference>
<feature type="active site" evidence="3 4">
    <location>
        <position position="395"/>
    </location>
</feature>
<evidence type="ECO:0000256" key="2">
    <source>
        <dbReference type="ARBA" id="ARBA00048267"/>
    </source>
</evidence>
<evidence type="ECO:0000313" key="9">
    <source>
        <dbReference type="EMBL" id="MDQ0113095.1"/>
    </source>
</evidence>
<evidence type="ECO:0000256" key="1">
    <source>
        <dbReference type="ARBA" id="ARBA00022801"/>
    </source>
</evidence>
<comment type="caution">
    <text evidence="9">The sequence shown here is derived from an EMBL/GenBank/DDBJ whole genome shotgun (WGS) entry which is preliminary data.</text>
</comment>
<sequence length="453" mass="49527">MAPYRILVVDDSPFMRKIISDLIVQDPQFAIVGTAENGEEAIQSVTKWKPDAITLDLEMPLMNGLQALQHIMKDSPIPVIMLSGISEENTRDTIKALQFGAFDFIRKPSSAISNDIHQVGELLIEKLKIAVLTKRHQPVIHIQESEESNTVTPIEPLSINKAEPRKFEDTPPKPVVPVISERKKPLLQPSMEMPQARATAPLHKPDQDPVQSKQVPVKKPKSALTPPSNPPKEAAAKAKTMQSKVLHPAVDGVKRSPGTVTSFRHIVAIGTSTGGPRALHEVICSLPANFPSPVLVVQHMPPKFTKSLAQRLDSFSQLQVVEATNGEKVSAGVVYIAPGGHHMELGKDTDGYRIRLTEQPLRNGHRPSVDVLFESLIDHQELKRHAVIMTGMGNDGTKGMMQLAQSGAVSTIAESEETCVVYGMPRCAIEGGYVRTVLPLQHIATELVNAVFK</sequence>
<evidence type="ECO:0000256" key="3">
    <source>
        <dbReference type="HAMAP-Rule" id="MF_00099"/>
    </source>
</evidence>
<dbReference type="Proteomes" id="UP001229346">
    <property type="component" value="Unassembled WGS sequence"/>
</dbReference>
<feature type="active site" evidence="3 4">
    <location>
        <position position="299"/>
    </location>
</feature>
<dbReference type="CDD" id="cd17541">
    <property type="entry name" value="REC_CheB-like"/>
    <property type="match status" value="1"/>
</dbReference>
<dbReference type="Pfam" id="PF00072">
    <property type="entry name" value="Response_reg"/>
    <property type="match status" value="1"/>
</dbReference>
<evidence type="ECO:0000256" key="4">
    <source>
        <dbReference type="PROSITE-ProRule" id="PRU00050"/>
    </source>
</evidence>
<dbReference type="InterPro" id="IPR011006">
    <property type="entry name" value="CheY-like_superfamily"/>
</dbReference>
<comment type="catalytic activity">
    <reaction evidence="2 3">
        <text>[protein]-L-glutamate 5-O-methyl ester + H2O = L-glutamyl-[protein] + methanol + H(+)</text>
        <dbReference type="Rhea" id="RHEA:23236"/>
        <dbReference type="Rhea" id="RHEA-COMP:10208"/>
        <dbReference type="Rhea" id="RHEA-COMP:10311"/>
        <dbReference type="ChEBI" id="CHEBI:15377"/>
        <dbReference type="ChEBI" id="CHEBI:15378"/>
        <dbReference type="ChEBI" id="CHEBI:17790"/>
        <dbReference type="ChEBI" id="CHEBI:29973"/>
        <dbReference type="ChEBI" id="CHEBI:82795"/>
        <dbReference type="EC" id="3.1.1.61"/>
    </reaction>
</comment>
<feature type="active site" evidence="3 4">
    <location>
        <position position="272"/>
    </location>
</feature>
<dbReference type="InterPro" id="IPR001789">
    <property type="entry name" value="Sig_transdc_resp-reg_receiver"/>
</dbReference>
<dbReference type="SUPFAM" id="SSF52738">
    <property type="entry name" value="Methylesterase CheB, C-terminal domain"/>
    <property type="match status" value="1"/>
</dbReference>
<keyword evidence="10" id="KW-1185">Reference proteome</keyword>
<accession>A0ABT9U303</accession>
<evidence type="ECO:0000256" key="6">
    <source>
        <dbReference type="SAM" id="MobiDB-lite"/>
    </source>
</evidence>
<keyword evidence="3" id="KW-0963">Cytoplasm</keyword>